<evidence type="ECO:0000256" key="12">
    <source>
        <dbReference type="SAM" id="MobiDB-lite"/>
    </source>
</evidence>
<dbReference type="PROSITE" id="PS50893">
    <property type="entry name" value="ABC_TRANSPORTER_2"/>
    <property type="match status" value="2"/>
</dbReference>
<keyword evidence="11" id="KW-0325">Glycoprotein</keyword>
<sequence length="1278" mass="140607">MSKPEDISQIPMEQGSGDEKASATPIDDGDAARDEPKDGTSGYVRIFKYADRTSWVLNVIASIAAIAAGTLLPLMNLVFGKFITTFNGFATGSLTAAKYRSEVNKYTLFFIYLFIAKFFLVYIHSTLMSIAAIRTTKALRLDLFKHILRQNIAYFDSEEAASVSTQITTNCNNVNSGISEKLSLTIQGVSTFVSAFVVAFAINWKLTLITISIVPTIIVVVSVCIGLDTKNENQLIPIYSKAGQLAEEVFSTVRTVHAFWLHPLMSRKYDKLLGDAMDIGLKKSPIYAVLFSTEFFCTYCGYGLAFWQGIRMFSRGEIKQSERQAILTRTGDVFTVIFAVIVAATAMTTIAPQIISFTKASSAATEIFKIIDRKSEIDPLSDSGIVPTNCTGVVEIKDIEFAYPARSDIPVLKGFTLSAPAGKTTALVGSSGSGKSTIIGLIERWYDQSKGTIWIDGIDIRELNLTWLRTNVRLVQQEPVLFSGTVYENVAVGLFGTEKANLPEDKQRELVEKACRDAYAQDFIEQLPQGYDTQLGERAMNISGGQKQRIAIARSIVSEPTILLLDEATSALDPKAEKIVQQALERVSEGRTTIVIAHKLSTIQNADNIAVMASGVVVEQGSHDQLLEANGAYARLVRAQDLGQTQGEEHLDEDDEVEKVALVRTQTQVSGSGQEAKQPDKDSINYSLLKCTFLVLRELGEVWKSFLILSIASMVGGVTFPAQAILFSRVIEAFQLPPAEAVDRGDFFSLMFFIVAIGNLAVYFAVGWASNIVAQHVARKFRLEIFDLLLKQDMAFFDDQNNASGALASNISAYPDNLRELMGFNLSLIFVNIVNVVSSSILAIAVGWKLGLVIVFGALPFVIFAGYLRIRLEFKLEELTGKRFASSTGLASEAVSAIRTVSSLALERHILAKYENRLRGVARDGIKALFWTMFWYALSQSVSFLAMALGFWYGGRLISTGEYTTRQFFIVFIGVIFSGEAAAAFFSYTTSLTKAATAANYIFWLRRLKPAVQEDPTRPPFENEKDKGPVHMEIQDVVFAYESRPHAKVLQGINVDVRPGQFIAFVGASGCGKSTMIQLLERFYDPVMGRIKCDDRSLVDLCPRKYRRDVSLVQQEPVLYQGSVRDNIAMGIETEVTDAQIEAAAKQSNISDFVASLPDGFATMCGSRGTQLSGGQRQRIAIARALIREPRLLLLDEATSALDTESERVVQAALEEAQSGRTTIAVAHRLSTIKDADMIVVFARGRIAESGTHQELLARKGVYYEMCLGQSLDRTIPS</sequence>
<gene>
    <name evidence="14" type="ORF">PTTW11_04131</name>
</gene>
<keyword evidence="10 13" id="KW-0472">Membrane</keyword>
<reference evidence="14" key="1">
    <citation type="submission" date="2021-02" db="EMBL/GenBank/DDBJ databases">
        <authorList>
            <person name="Syme A R."/>
            <person name="Syme A R."/>
            <person name="Moolhuijzen P."/>
        </authorList>
    </citation>
    <scope>NUCLEOTIDE SEQUENCE</scope>
    <source>
        <strain evidence="14">W1-1</strain>
    </source>
</reference>
<feature type="transmembrane region" description="Helical" evidence="13">
    <location>
        <begin position="182"/>
        <end position="202"/>
    </location>
</feature>
<dbReference type="GO" id="GO:0012505">
    <property type="term" value="C:endomembrane system"/>
    <property type="evidence" value="ECO:0007669"/>
    <property type="project" value="UniProtKB-SubCell"/>
</dbReference>
<dbReference type="InterPro" id="IPR039421">
    <property type="entry name" value="Type_1_exporter"/>
</dbReference>
<feature type="transmembrane region" description="Helical" evidence="13">
    <location>
        <begin position="208"/>
        <end position="227"/>
    </location>
</feature>
<dbReference type="GO" id="GO:0005524">
    <property type="term" value="F:ATP binding"/>
    <property type="evidence" value="ECO:0007669"/>
    <property type="project" value="UniProtKB-KW"/>
</dbReference>
<dbReference type="SUPFAM" id="SSF90123">
    <property type="entry name" value="ABC transporter transmembrane region"/>
    <property type="match status" value="2"/>
</dbReference>
<protein>
    <submittedName>
        <fullName evidence="14">Multidrug resistance protein</fullName>
    </submittedName>
</protein>
<dbReference type="InterPro" id="IPR027417">
    <property type="entry name" value="P-loop_NTPase"/>
</dbReference>
<evidence type="ECO:0000256" key="5">
    <source>
        <dbReference type="ARBA" id="ARBA00022692"/>
    </source>
</evidence>
<dbReference type="GO" id="GO:0090374">
    <property type="term" value="P:oligopeptide export from mitochondrion"/>
    <property type="evidence" value="ECO:0007669"/>
    <property type="project" value="TreeGrafter"/>
</dbReference>
<dbReference type="GO" id="GO:0005743">
    <property type="term" value="C:mitochondrial inner membrane"/>
    <property type="evidence" value="ECO:0007669"/>
    <property type="project" value="TreeGrafter"/>
</dbReference>
<dbReference type="Gene3D" id="1.20.1560.10">
    <property type="entry name" value="ABC transporter type 1, transmembrane domain"/>
    <property type="match status" value="1"/>
</dbReference>
<proteinExistence type="inferred from homology"/>
<feature type="transmembrane region" description="Helical" evidence="13">
    <location>
        <begin position="968"/>
        <end position="988"/>
    </location>
</feature>
<name>A0A6S6VYB9_9PLEO</name>
<dbReference type="FunFam" id="3.40.50.300:FF:001530">
    <property type="entry name" value="ABC multidrug transporter (Eurofung)"/>
    <property type="match status" value="1"/>
</dbReference>
<evidence type="ECO:0000256" key="1">
    <source>
        <dbReference type="ARBA" id="ARBA00004141"/>
    </source>
</evidence>
<dbReference type="GO" id="GO:0015421">
    <property type="term" value="F:ABC-type oligopeptide transporter activity"/>
    <property type="evidence" value="ECO:0007669"/>
    <property type="project" value="TreeGrafter"/>
</dbReference>
<dbReference type="InterPro" id="IPR011527">
    <property type="entry name" value="ABC1_TM_dom"/>
</dbReference>
<dbReference type="SUPFAM" id="SSF52540">
    <property type="entry name" value="P-loop containing nucleoside triphosphate hydrolases"/>
    <property type="match status" value="2"/>
</dbReference>
<evidence type="ECO:0000256" key="11">
    <source>
        <dbReference type="ARBA" id="ARBA00023180"/>
    </source>
</evidence>
<dbReference type="PROSITE" id="PS50929">
    <property type="entry name" value="ABC_TM1F"/>
    <property type="match status" value="2"/>
</dbReference>
<feature type="transmembrane region" description="Helical" evidence="13">
    <location>
        <begin position="824"/>
        <end position="844"/>
    </location>
</feature>
<keyword evidence="5 13" id="KW-0812">Transmembrane</keyword>
<keyword evidence="4" id="KW-0813">Transport</keyword>
<keyword evidence="9 13" id="KW-1133">Transmembrane helix</keyword>
<dbReference type="Gene3D" id="3.40.50.300">
    <property type="entry name" value="P-loop containing nucleotide triphosphate hydrolases"/>
    <property type="match status" value="2"/>
</dbReference>
<evidence type="ECO:0000256" key="7">
    <source>
        <dbReference type="ARBA" id="ARBA00022741"/>
    </source>
</evidence>
<feature type="region of interest" description="Disordered" evidence="12">
    <location>
        <begin position="1"/>
        <end position="37"/>
    </location>
</feature>
<feature type="transmembrane region" description="Helical" evidence="13">
    <location>
        <begin position="109"/>
        <end position="133"/>
    </location>
</feature>
<dbReference type="GO" id="GO:0016887">
    <property type="term" value="F:ATP hydrolysis activity"/>
    <property type="evidence" value="ECO:0007669"/>
    <property type="project" value="InterPro"/>
</dbReference>
<evidence type="ECO:0000256" key="3">
    <source>
        <dbReference type="ARBA" id="ARBA00007577"/>
    </source>
</evidence>
<accession>A0A6S6VYB9</accession>
<dbReference type="PANTHER" id="PTHR43394">
    <property type="entry name" value="ATP-DEPENDENT PERMEASE MDL1, MITOCHONDRIAL"/>
    <property type="match status" value="1"/>
</dbReference>
<dbReference type="Pfam" id="PF00005">
    <property type="entry name" value="ABC_tran"/>
    <property type="match status" value="2"/>
</dbReference>
<evidence type="ECO:0000256" key="13">
    <source>
        <dbReference type="SAM" id="Phobius"/>
    </source>
</evidence>
<keyword evidence="7" id="KW-0547">Nucleotide-binding</keyword>
<dbReference type="SMART" id="SM00382">
    <property type="entry name" value="AAA"/>
    <property type="match status" value="2"/>
</dbReference>
<evidence type="ECO:0000256" key="2">
    <source>
        <dbReference type="ARBA" id="ARBA00004308"/>
    </source>
</evidence>
<dbReference type="CDD" id="cd18578">
    <property type="entry name" value="ABC_6TM_Pgp_ABCB1_D2_like"/>
    <property type="match status" value="1"/>
</dbReference>
<dbReference type="EMBL" id="HG992979">
    <property type="protein sequence ID" value="CAE7026760.1"/>
    <property type="molecule type" value="Genomic_DNA"/>
</dbReference>
<evidence type="ECO:0000313" key="15">
    <source>
        <dbReference type="Proteomes" id="UP000472372"/>
    </source>
</evidence>
<dbReference type="PROSITE" id="PS00211">
    <property type="entry name" value="ABC_TRANSPORTER_1"/>
    <property type="match status" value="2"/>
</dbReference>
<evidence type="ECO:0000256" key="6">
    <source>
        <dbReference type="ARBA" id="ARBA00022737"/>
    </source>
</evidence>
<feature type="transmembrane region" description="Helical" evidence="13">
    <location>
        <begin position="747"/>
        <end position="774"/>
    </location>
</feature>
<feature type="transmembrane region" description="Helical" evidence="13">
    <location>
        <begin position="333"/>
        <end position="351"/>
    </location>
</feature>
<feature type="transmembrane region" description="Helical" evidence="13">
    <location>
        <begin position="928"/>
        <end position="953"/>
    </location>
</feature>
<keyword evidence="6" id="KW-0677">Repeat</keyword>
<comment type="similarity">
    <text evidence="3">Belongs to the ABC transporter superfamily. ABCB family. Multidrug resistance exporter (TC 3.A.1.201) subfamily.</text>
</comment>
<dbReference type="FunFam" id="3.40.50.300:FF:000913">
    <property type="entry name" value="ABC multidrug transporter SitT"/>
    <property type="match status" value="1"/>
</dbReference>
<evidence type="ECO:0000313" key="14">
    <source>
        <dbReference type="EMBL" id="CAE7026760.1"/>
    </source>
</evidence>
<evidence type="ECO:0000256" key="9">
    <source>
        <dbReference type="ARBA" id="ARBA00022989"/>
    </source>
</evidence>
<dbReference type="FunFam" id="1.20.1560.10:FF:000057">
    <property type="entry name" value="ABC multidrug transporter SitT"/>
    <property type="match status" value="1"/>
</dbReference>
<dbReference type="PANTHER" id="PTHR43394:SF1">
    <property type="entry name" value="ATP-BINDING CASSETTE SUB-FAMILY B MEMBER 10, MITOCHONDRIAL"/>
    <property type="match status" value="1"/>
</dbReference>
<feature type="transmembrane region" description="Helical" evidence="13">
    <location>
        <begin position="706"/>
        <end position="727"/>
    </location>
</feature>
<keyword evidence="8" id="KW-0067">ATP-binding</keyword>
<dbReference type="InterPro" id="IPR003439">
    <property type="entry name" value="ABC_transporter-like_ATP-bd"/>
</dbReference>
<evidence type="ECO:0000256" key="4">
    <source>
        <dbReference type="ARBA" id="ARBA00022448"/>
    </source>
</evidence>
<evidence type="ECO:0000256" key="8">
    <source>
        <dbReference type="ARBA" id="ARBA00022840"/>
    </source>
</evidence>
<feature type="transmembrane region" description="Helical" evidence="13">
    <location>
        <begin position="850"/>
        <end position="868"/>
    </location>
</feature>
<dbReference type="CDD" id="cd18577">
    <property type="entry name" value="ABC_6TM_Pgp_ABCB1_D1_like"/>
    <property type="match status" value="1"/>
</dbReference>
<dbReference type="CDD" id="cd03249">
    <property type="entry name" value="ABC_MTABC3_MDL1_MDL2"/>
    <property type="match status" value="2"/>
</dbReference>
<dbReference type="InterPro" id="IPR036640">
    <property type="entry name" value="ABC1_TM_sf"/>
</dbReference>
<organism evidence="14 15">
    <name type="scientific">Pyrenophora teres f. teres</name>
    <dbReference type="NCBI Taxonomy" id="97479"/>
    <lineage>
        <taxon>Eukaryota</taxon>
        <taxon>Fungi</taxon>
        <taxon>Dikarya</taxon>
        <taxon>Ascomycota</taxon>
        <taxon>Pezizomycotina</taxon>
        <taxon>Dothideomycetes</taxon>
        <taxon>Pleosporomycetidae</taxon>
        <taxon>Pleosporales</taxon>
        <taxon>Pleosporineae</taxon>
        <taxon>Pleosporaceae</taxon>
        <taxon>Pyrenophora</taxon>
    </lineage>
</organism>
<dbReference type="Pfam" id="PF00664">
    <property type="entry name" value="ABC_membrane"/>
    <property type="match status" value="2"/>
</dbReference>
<dbReference type="AlphaFoldDB" id="A0A6S6VYB9"/>
<dbReference type="InterPro" id="IPR017871">
    <property type="entry name" value="ABC_transporter-like_CS"/>
</dbReference>
<dbReference type="InterPro" id="IPR003593">
    <property type="entry name" value="AAA+_ATPase"/>
</dbReference>
<comment type="subcellular location">
    <subcellularLocation>
        <location evidence="2">Endomembrane system</location>
    </subcellularLocation>
    <subcellularLocation>
        <location evidence="1">Membrane</location>
        <topology evidence="1">Multi-pass membrane protein</topology>
    </subcellularLocation>
</comment>
<evidence type="ECO:0000256" key="10">
    <source>
        <dbReference type="ARBA" id="ARBA00023136"/>
    </source>
</evidence>
<feature type="transmembrane region" description="Helical" evidence="13">
    <location>
        <begin position="55"/>
        <end position="79"/>
    </location>
</feature>
<dbReference type="Proteomes" id="UP000472372">
    <property type="component" value="Chromosome 3"/>
</dbReference>